<evidence type="ECO:0000313" key="2">
    <source>
        <dbReference type="Proteomes" id="UP001055879"/>
    </source>
</evidence>
<reference evidence="2" key="1">
    <citation type="journal article" date="2022" name="Mol. Ecol. Resour.">
        <title>The genomes of chicory, endive, great burdock and yacon provide insights into Asteraceae palaeo-polyploidization history and plant inulin production.</title>
        <authorList>
            <person name="Fan W."/>
            <person name="Wang S."/>
            <person name="Wang H."/>
            <person name="Wang A."/>
            <person name="Jiang F."/>
            <person name="Liu H."/>
            <person name="Zhao H."/>
            <person name="Xu D."/>
            <person name="Zhang Y."/>
        </authorList>
    </citation>
    <scope>NUCLEOTIDE SEQUENCE [LARGE SCALE GENOMIC DNA]</scope>
    <source>
        <strain evidence="2">cv. Niubang</strain>
    </source>
</reference>
<comment type="caution">
    <text evidence="1">The sequence shown here is derived from an EMBL/GenBank/DDBJ whole genome shotgun (WGS) entry which is preliminary data.</text>
</comment>
<sequence length="117" mass="13436">MFEVKLWLRSCSFLLAWADWLANTKYIVFFLNFHHHLLHLIMDEELTAMDSQNITCDFVSNPISTDGKDDFDDMLSVEEVIFDSMFDDEDEELAVDGDDADVELVGGDLSESHDHPC</sequence>
<keyword evidence="2" id="KW-1185">Reference proteome</keyword>
<gene>
    <name evidence="1" type="ORF">L6452_03053</name>
</gene>
<evidence type="ECO:0000313" key="1">
    <source>
        <dbReference type="EMBL" id="KAI3771882.1"/>
    </source>
</evidence>
<protein>
    <submittedName>
        <fullName evidence="1">Uncharacterized protein</fullName>
    </submittedName>
</protein>
<organism evidence="1 2">
    <name type="scientific">Arctium lappa</name>
    <name type="common">Greater burdock</name>
    <name type="synonym">Lappa major</name>
    <dbReference type="NCBI Taxonomy" id="4217"/>
    <lineage>
        <taxon>Eukaryota</taxon>
        <taxon>Viridiplantae</taxon>
        <taxon>Streptophyta</taxon>
        <taxon>Embryophyta</taxon>
        <taxon>Tracheophyta</taxon>
        <taxon>Spermatophyta</taxon>
        <taxon>Magnoliopsida</taxon>
        <taxon>eudicotyledons</taxon>
        <taxon>Gunneridae</taxon>
        <taxon>Pentapetalae</taxon>
        <taxon>asterids</taxon>
        <taxon>campanulids</taxon>
        <taxon>Asterales</taxon>
        <taxon>Asteraceae</taxon>
        <taxon>Carduoideae</taxon>
        <taxon>Cardueae</taxon>
        <taxon>Arctiinae</taxon>
        <taxon>Arctium</taxon>
    </lineage>
</organism>
<accession>A0ACB9FMR8</accession>
<reference evidence="1 2" key="2">
    <citation type="journal article" date="2022" name="Mol. Ecol. Resour.">
        <title>The genomes of chicory, endive, great burdock and yacon provide insights into Asteraceae paleo-polyploidization history and plant inulin production.</title>
        <authorList>
            <person name="Fan W."/>
            <person name="Wang S."/>
            <person name="Wang H."/>
            <person name="Wang A."/>
            <person name="Jiang F."/>
            <person name="Liu H."/>
            <person name="Zhao H."/>
            <person name="Xu D."/>
            <person name="Zhang Y."/>
        </authorList>
    </citation>
    <scope>NUCLEOTIDE SEQUENCE [LARGE SCALE GENOMIC DNA]</scope>
    <source>
        <strain evidence="2">cv. Niubang</strain>
    </source>
</reference>
<dbReference type="EMBL" id="CM042047">
    <property type="protein sequence ID" value="KAI3771882.1"/>
    <property type="molecule type" value="Genomic_DNA"/>
</dbReference>
<dbReference type="Proteomes" id="UP001055879">
    <property type="component" value="Linkage Group LG01"/>
</dbReference>
<proteinExistence type="predicted"/>
<name>A0ACB9FMR8_ARCLA</name>